<dbReference type="PROSITE" id="PS51257">
    <property type="entry name" value="PROKAR_LIPOPROTEIN"/>
    <property type="match status" value="1"/>
</dbReference>
<dbReference type="AlphaFoldDB" id="A0A1A8XWD6"/>
<organism evidence="3 4">
    <name type="scientific">Candidatus Accumulibacter aalborgensis</name>
    <dbReference type="NCBI Taxonomy" id="1860102"/>
    <lineage>
        <taxon>Bacteria</taxon>
        <taxon>Pseudomonadati</taxon>
        <taxon>Pseudomonadota</taxon>
        <taxon>Betaproteobacteria</taxon>
        <taxon>Candidatus Accumulibacter</taxon>
    </lineage>
</organism>
<dbReference type="Pfam" id="PF04185">
    <property type="entry name" value="Phosphoesterase"/>
    <property type="match status" value="1"/>
</dbReference>
<protein>
    <recommendedName>
        <fullName evidence="5">Phosphoesterase</fullName>
    </recommendedName>
</protein>
<sequence length="340" mass="38553">MLRKLLVIACLPFILVACGTTILTSTPSPSAADGYAAYPAFKKPNAKKVVLVILENTNPDHARAEPFLNCLVGSGAYLGNYYAVAHPSQPNYIALVSGSTQGVDGDSAATLDRPFLGDEEHRLDWKVFAEQYKEERIGECNLSPKIENTEYVRKHVPQLSFQYMQENNSFCRAHVADTVEFFRAAKTRTLPSFSLVIPNLKNDAHGDAMDVLFRPHAELLSEADEWLRRNFSELIRDPDFRRDVLLVVTFDENDTPWWRYGWDEDNKVFAVFFGDDVKAGYEEPALYTHYDLLNTFETIYDIKPMAPGDRNARVIRGIWQPEKLPGNSQLHESCNKLWPG</sequence>
<dbReference type="PANTHER" id="PTHR31956">
    <property type="entry name" value="NON-SPECIFIC PHOSPHOLIPASE C4-RELATED"/>
    <property type="match status" value="1"/>
</dbReference>
<dbReference type="GO" id="GO:0009395">
    <property type="term" value="P:phospholipid catabolic process"/>
    <property type="evidence" value="ECO:0007669"/>
    <property type="project" value="TreeGrafter"/>
</dbReference>
<dbReference type="STRING" id="1860102.ACCAA_660072"/>
<dbReference type="InterPro" id="IPR007312">
    <property type="entry name" value="Phosphoesterase"/>
</dbReference>
<dbReference type="SUPFAM" id="SSF53649">
    <property type="entry name" value="Alkaline phosphatase-like"/>
    <property type="match status" value="1"/>
</dbReference>
<dbReference type="InterPro" id="IPR017850">
    <property type="entry name" value="Alkaline_phosphatase_core_sf"/>
</dbReference>
<accession>A0A1A8XWD6</accession>
<keyword evidence="1" id="KW-0378">Hydrolase</keyword>
<name>A0A1A8XWD6_9PROT</name>
<proteinExistence type="predicted"/>
<dbReference type="RefSeq" id="WP_186408586.1">
    <property type="nucleotide sequence ID" value="NZ_FLQX01000145.1"/>
</dbReference>
<reference evidence="4" key="1">
    <citation type="submission" date="2016-06" db="EMBL/GenBank/DDBJ databases">
        <authorList>
            <person name="McIlroy S.J."/>
            <person name="Karst S.M."/>
            <person name="Albertsen M."/>
        </authorList>
    </citation>
    <scope>NUCLEOTIDE SEQUENCE [LARGE SCALE GENOMIC DNA]</scope>
</reference>
<evidence type="ECO:0000313" key="3">
    <source>
        <dbReference type="EMBL" id="SBT09031.1"/>
    </source>
</evidence>
<dbReference type="Gene3D" id="3.40.720.10">
    <property type="entry name" value="Alkaline Phosphatase, subunit A"/>
    <property type="match status" value="1"/>
</dbReference>
<dbReference type="Proteomes" id="UP000199169">
    <property type="component" value="Unassembled WGS sequence"/>
</dbReference>
<evidence type="ECO:0000313" key="4">
    <source>
        <dbReference type="Proteomes" id="UP000199169"/>
    </source>
</evidence>
<keyword evidence="4" id="KW-1185">Reference proteome</keyword>
<dbReference type="EMBL" id="FLQX01000145">
    <property type="protein sequence ID" value="SBT09031.1"/>
    <property type="molecule type" value="Genomic_DNA"/>
</dbReference>
<evidence type="ECO:0000256" key="1">
    <source>
        <dbReference type="ARBA" id="ARBA00022801"/>
    </source>
</evidence>
<evidence type="ECO:0000256" key="2">
    <source>
        <dbReference type="SAM" id="SignalP"/>
    </source>
</evidence>
<feature type="chain" id="PRO_5008381803" description="Phosphoesterase" evidence="2">
    <location>
        <begin position="20"/>
        <end position="340"/>
    </location>
</feature>
<keyword evidence="2" id="KW-0732">Signal</keyword>
<dbReference type="PANTHER" id="PTHR31956:SF8">
    <property type="entry name" value="ACID PHOSPHATASE PHOA (AFU_ORTHOLOGUE AFUA_1G03570)"/>
    <property type="match status" value="1"/>
</dbReference>
<evidence type="ECO:0008006" key="5">
    <source>
        <dbReference type="Google" id="ProtNLM"/>
    </source>
</evidence>
<dbReference type="GO" id="GO:0016788">
    <property type="term" value="F:hydrolase activity, acting on ester bonds"/>
    <property type="evidence" value="ECO:0007669"/>
    <property type="project" value="InterPro"/>
</dbReference>
<feature type="signal peptide" evidence="2">
    <location>
        <begin position="1"/>
        <end position="19"/>
    </location>
</feature>
<gene>
    <name evidence="3" type="ORF">ACCAA_660072</name>
</gene>